<dbReference type="EMBL" id="CP155573">
    <property type="protein sequence ID" value="XFO65372.1"/>
    <property type="molecule type" value="Genomic_DNA"/>
</dbReference>
<dbReference type="Gene3D" id="1.10.260.40">
    <property type="entry name" value="lambda repressor-like DNA-binding domains"/>
    <property type="match status" value="1"/>
</dbReference>
<gene>
    <name evidence="1" type="ORF">SPSIL_014820</name>
</gene>
<keyword evidence="2" id="KW-1185">Reference proteome</keyword>
<protein>
    <recommendedName>
        <fullName evidence="3">HTH cro/C1-type domain-containing protein</fullName>
    </recommendedName>
</protein>
<proteinExistence type="predicted"/>
<dbReference type="SUPFAM" id="SSF47413">
    <property type="entry name" value="lambda repressor-like DNA-binding domains"/>
    <property type="match status" value="1"/>
</dbReference>
<name>A0ABZ3II66_9FIRM</name>
<evidence type="ECO:0000313" key="2">
    <source>
        <dbReference type="Proteomes" id="UP000216752"/>
    </source>
</evidence>
<dbReference type="InterPro" id="IPR001387">
    <property type="entry name" value="Cro/C1-type_HTH"/>
</dbReference>
<reference evidence="1" key="1">
    <citation type="submission" date="2024-05" db="EMBL/GenBank/DDBJ databases">
        <title>Isolation and characterization of Sporomusa carbonis sp. nov., a carboxydotrophic hydrogenogen in the genus of Sporomusa isolated from a charcoal burning pile.</title>
        <authorList>
            <person name="Boeer T."/>
            <person name="Rosenbaum F."/>
            <person name="Eysell L."/>
            <person name="Mueller V."/>
            <person name="Daniel R."/>
            <person name="Poehlein A."/>
        </authorList>
    </citation>
    <scope>NUCLEOTIDE SEQUENCE [LARGE SCALE GENOMIC DNA]</scope>
    <source>
        <strain evidence="1">DSM 10669</strain>
    </source>
</reference>
<dbReference type="CDD" id="cd00093">
    <property type="entry name" value="HTH_XRE"/>
    <property type="match status" value="1"/>
</dbReference>
<dbReference type="InterPro" id="IPR010982">
    <property type="entry name" value="Lambda_DNA-bd_dom_sf"/>
</dbReference>
<organism evidence="1 2">
    <name type="scientific">Sporomusa silvacetica DSM 10669</name>
    <dbReference type="NCBI Taxonomy" id="1123289"/>
    <lineage>
        <taxon>Bacteria</taxon>
        <taxon>Bacillati</taxon>
        <taxon>Bacillota</taxon>
        <taxon>Negativicutes</taxon>
        <taxon>Selenomonadales</taxon>
        <taxon>Sporomusaceae</taxon>
        <taxon>Sporomusa</taxon>
    </lineage>
</organism>
<dbReference type="RefSeq" id="WP_211289569.1">
    <property type="nucleotide sequence ID" value="NZ_CP155573.1"/>
</dbReference>
<accession>A0ABZ3II66</accession>
<evidence type="ECO:0008006" key="3">
    <source>
        <dbReference type="Google" id="ProtNLM"/>
    </source>
</evidence>
<dbReference type="Proteomes" id="UP000216752">
    <property type="component" value="Chromosome"/>
</dbReference>
<sequence>MATDRNAYGCAICIKKVALPGVAAGRMGWGNRFKDIPIYIFSLSPVEGGEHVMYYEFGEAVRSAREGKGWTRVQASMRINGLCKKRQSLASVDAIEKWENGRVLPKIEPVYAMAKVYDSPELIHLRLNAIDLGKRKIACVGAQTIS</sequence>
<evidence type="ECO:0000313" key="1">
    <source>
        <dbReference type="EMBL" id="XFO65372.1"/>
    </source>
</evidence>